<sequence length="101" mass="10985">MLLILSTNWLFNITFLGHEDSSGGLCVDPWKFQAVSEWGSPSPIPASAVFLTHSQRQADRQAAARGGKQHEAALLQSARLTQTTRESSLSARAGKIRSTPH</sequence>
<comment type="caution">
    <text evidence="2">The sequence shown here is derived from an EMBL/GenBank/DDBJ whole genome shotgun (WGS) entry which is preliminary data.</text>
</comment>
<feature type="region of interest" description="Disordered" evidence="1">
    <location>
        <begin position="81"/>
        <end position="101"/>
    </location>
</feature>
<dbReference type="Proteomes" id="UP000316079">
    <property type="component" value="Unassembled WGS sequence"/>
</dbReference>
<name>A0A553N5S7_9TELE</name>
<protein>
    <submittedName>
        <fullName evidence="2">Uncharacterized protein</fullName>
    </submittedName>
</protein>
<gene>
    <name evidence="2" type="ORF">DNTS_033091</name>
</gene>
<feature type="compositionally biased region" description="Polar residues" evidence="1">
    <location>
        <begin position="81"/>
        <end position="90"/>
    </location>
</feature>
<evidence type="ECO:0000313" key="2">
    <source>
        <dbReference type="EMBL" id="TRY60802.1"/>
    </source>
</evidence>
<evidence type="ECO:0000313" key="3">
    <source>
        <dbReference type="Proteomes" id="UP000316079"/>
    </source>
</evidence>
<reference evidence="2 3" key="1">
    <citation type="journal article" date="2019" name="Sci. Data">
        <title>Hybrid genome assembly and annotation of Danionella translucida.</title>
        <authorList>
            <person name="Kadobianskyi M."/>
            <person name="Schulze L."/>
            <person name="Schuelke M."/>
            <person name="Judkewitz B."/>
        </authorList>
    </citation>
    <scope>NUCLEOTIDE SEQUENCE [LARGE SCALE GENOMIC DNA]</scope>
    <source>
        <strain evidence="2 3">Bolton</strain>
    </source>
</reference>
<evidence type="ECO:0000256" key="1">
    <source>
        <dbReference type="SAM" id="MobiDB-lite"/>
    </source>
</evidence>
<keyword evidence="3" id="KW-1185">Reference proteome</keyword>
<proteinExistence type="predicted"/>
<organism evidence="2 3">
    <name type="scientific">Danionella cerebrum</name>
    <dbReference type="NCBI Taxonomy" id="2873325"/>
    <lineage>
        <taxon>Eukaryota</taxon>
        <taxon>Metazoa</taxon>
        <taxon>Chordata</taxon>
        <taxon>Craniata</taxon>
        <taxon>Vertebrata</taxon>
        <taxon>Euteleostomi</taxon>
        <taxon>Actinopterygii</taxon>
        <taxon>Neopterygii</taxon>
        <taxon>Teleostei</taxon>
        <taxon>Ostariophysi</taxon>
        <taxon>Cypriniformes</taxon>
        <taxon>Danionidae</taxon>
        <taxon>Danioninae</taxon>
        <taxon>Danionella</taxon>
    </lineage>
</organism>
<dbReference type="EMBL" id="SRMA01027020">
    <property type="protein sequence ID" value="TRY60802.1"/>
    <property type="molecule type" value="Genomic_DNA"/>
</dbReference>
<dbReference type="AlphaFoldDB" id="A0A553N5S7"/>
<dbReference type="OrthoDB" id="202825at2759"/>
<accession>A0A553N5S7</accession>